<proteinExistence type="predicted"/>
<dbReference type="RefSeq" id="WP_242156869.1">
    <property type="nucleotide sequence ID" value="NZ_CP131914.1"/>
</dbReference>
<evidence type="ECO:0000313" key="4">
    <source>
        <dbReference type="Proteomes" id="UP001430647"/>
    </source>
</evidence>
<reference evidence="2" key="2">
    <citation type="submission" date="2022-01" db="EMBL/GenBank/DDBJ databases">
        <authorList>
            <person name="Rana R."/>
            <person name="Patil P.B."/>
        </authorList>
    </citation>
    <scope>NUCLEOTIDE SEQUENCE</scope>
    <source>
        <strain evidence="2">PPL560</strain>
    </source>
</reference>
<name>A0AAU8I044_9XANT</name>
<accession>A0AAU8I044</accession>
<dbReference type="KEGG" id="xin:Q7W82_10565"/>
<protein>
    <submittedName>
        <fullName evidence="3">Uncharacterized protein</fullName>
    </submittedName>
</protein>
<keyword evidence="4" id="KW-1185">Reference proteome</keyword>
<feature type="chain" id="PRO_5043829371" evidence="1">
    <location>
        <begin position="33"/>
        <end position="130"/>
    </location>
</feature>
<reference evidence="3" key="3">
    <citation type="submission" date="2023-08" db="EMBL/GenBank/DDBJ databases">
        <title>Complete genome sequence of Xanthomonas indica.</title>
        <authorList>
            <person name="Patil P.B."/>
            <person name="Rana R."/>
        </authorList>
    </citation>
    <scope>NUCLEOTIDE SEQUENCE</scope>
    <source>
        <strain evidence="3">PPL560</strain>
    </source>
</reference>
<evidence type="ECO:0000313" key="2">
    <source>
        <dbReference type="EMBL" id="MCI2260351.1"/>
    </source>
</evidence>
<dbReference type="Proteomes" id="UP001430647">
    <property type="component" value="Unassembled WGS sequence"/>
</dbReference>
<evidence type="ECO:0000256" key="1">
    <source>
        <dbReference type="SAM" id="SignalP"/>
    </source>
</evidence>
<evidence type="ECO:0000313" key="3">
    <source>
        <dbReference type="EMBL" id="XCI78753.1"/>
    </source>
</evidence>
<gene>
    <name evidence="2" type="ORF">L3V74_02275</name>
    <name evidence="3" type="ORF">Q7W82_10565</name>
</gene>
<organism evidence="3">
    <name type="scientific">Xanthomonas indica</name>
    <dbReference type="NCBI Taxonomy" id="2912242"/>
    <lineage>
        <taxon>Bacteria</taxon>
        <taxon>Pseudomonadati</taxon>
        <taxon>Pseudomonadota</taxon>
        <taxon>Gammaproteobacteria</taxon>
        <taxon>Lysobacterales</taxon>
        <taxon>Lysobacteraceae</taxon>
        <taxon>Xanthomonas</taxon>
    </lineage>
</organism>
<dbReference type="AlphaFoldDB" id="A0AAU8I044"/>
<dbReference type="EMBL" id="JAKJPQ010000001">
    <property type="protein sequence ID" value="MCI2260351.1"/>
    <property type="molecule type" value="Genomic_DNA"/>
</dbReference>
<dbReference type="EMBL" id="CP131914">
    <property type="protein sequence ID" value="XCI78753.1"/>
    <property type="molecule type" value="Genomic_DNA"/>
</dbReference>
<keyword evidence="1" id="KW-0732">Signal</keyword>
<sequence>MKNVASNIRCRRPVRARLGLVLLAGAALAAQAQGVPDMNVPTEIVNDLWDAKALLVTGGQGAGCYAVANGHRIAGPTLRTNVRYTAIGMSTANCAAASGIAGVNLQFLARPRPAGMYIQIVDTGINISNR</sequence>
<reference evidence="2 4" key="1">
    <citation type="journal article" date="2022" name="Curr. Microbiol.">
        <title>Xanthomonas indica sp. nov., a Novel Member of Non-Pathogenic Xanthomonas Community from Healthy Rice Seeds.</title>
        <authorList>
            <person name="Rana R."/>
            <person name="Madhavan V.N."/>
            <person name="Saroha T."/>
            <person name="Bansal K."/>
            <person name="Kaur A."/>
            <person name="Sonti R.V."/>
            <person name="Patel H.K."/>
            <person name="Patil P.B."/>
        </authorList>
    </citation>
    <scope>NUCLEOTIDE SEQUENCE [LARGE SCALE GENOMIC DNA]</scope>
    <source>
        <strain evidence="2 4">PPL560</strain>
    </source>
</reference>
<feature type="signal peptide" evidence="1">
    <location>
        <begin position="1"/>
        <end position="32"/>
    </location>
</feature>